<organism evidence="3 4">
    <name type="scientific">Lapidilactobacillus mulanensis</name>
    <dbReference type="NCBI Taxonomy" id="2485999"/>
    <lineage>
        <taxon>Bacteria</taxon>
        <taxon>Bacillati</taxon>
        <taxon>Bacillota</taxon>
        <taxon>Bacilli</taxon>
        <taxon>Lactobacillales</taxon>
        <taxon>Lactobacillaceae</taxon>
        <taxon>Lapidilactobacillus</taxon>
    </lineage>
</organism>
<dbReference type="InterPro" id="IPR026022">
    <property type="entry name" value="PhoU_dom"/>
</dbReference>
<feature type="domain" description="PhoU" evidence="2">
    <location>
        <begin position="17"/>
        <end position="103"/>
    </location>
</feature>
<comment type="caution">
    <text evidence="3">The sequence shown here is derived from an EMBL/GenBank/DDBJ whole genome shotgun (WGS) entry which is preliminary data.</text>
</comment>
<dbReference type="NCBIfam" id="TIGR02135">
    <property type="entry name" value="phoU_full"/>
    <property type="match status" value="1"/>
</dbReference>
<accession>A0ABW4DP94</accession>
<keyword evidence="1" id="KW-0813">Transport</keyword>
<evidence type="ECO:0000256" key="1">
    <source>
        <dbReference type="PIRNR" id="PIRNR003107"/>
    </source>
</evidence>
<evidence type="ECO:0000313" key="4">
    <source>
        <dbReference type="Proteomes" id="UP001597244"/>
    </source>
</evidence>
<reference evidence="4" key="1">
    <citation type="journal article" date="2019" name="Int. J. Syst. Evol. Microbiol.">
        <title>The Global Catalogue of Microorganisms (GCM) 10K type strain sequencing project: providing services to taxonomists for standard genome sequencing and annotation.</title>
        <authorList>
            <consortium name="The Broad Institute Genomics Platform"/>
            <consortium name="The Broad Institute Genome Sequencing Center for Infectious Disease"/>
            <person name="Wu L."/>
            <person name="Ma J."/>
        </authorList>
    </citation>
    <scope>NUCLEOTIDE SEQUENCE [LARGE SCALE GENOMIC DNA]</scope>
    <source>
        <strain evidence="4">CCM 8951</strain>
    </source>
</reference>
<dbReference type="PIRSF" id="PIRSF003107">
    <property type="entry name" value="PhoU"/>
    <property type="match status" value="1"/>
</dbReference>
<proteinExistence type="inferred from homology"/>
<dbReference type="SUPFAM" id="SSF109755">
    <property type="entry name" value="PhoU-like"/>
    <property type="match status" value="1"/>
</dbReference>
<name>A0ABW4DP94_9LACO</name>
<protein>
    <recommendedName>
        <fullName evidence="1">Phosphate-specific transport system accessory protein PhoU</fullName>
    </recommendedName>
</protein>
<keyword evidence="1" id="KW-0963">Cytoplasm</keyword>
<gene>
    <name evidence="3" type="primary">phoU</name>
    <name evidence="3" type="ORF">ACFQ4L_06000</name>
</gene>
<comment type="similarity">
    <text evidence="1">Belongs to the PhoU family.</text>
</comment>
<feature type="domain" description="PhoU" evidence="2">
    <location>
        <begin position="121"/>
        <end position="205"/>
    </location>
</feature>
<comment type="subcellular location">
    <subcellularLocation>
        <location evidence="1">Cytoplasm</location>
    </subcellularLocation>
</comment>
<dbReference type="Proteomes" id="UP001597244">
    <property type="component" value="Unassembled WGS sequence"/>
</dbReference>
<dbReference type="EMBL" id="JBHTOF010000067">
    <property type="protein sequence ID" value="MFD1465631.1"/>
    <property type="molecule type" value="Genomic_DNA"/>
</dbReference>
<dbReference type="InterPro" id="IPR038078">
    <property type="entry name" value="PhoU-like_sf"/>
</dbReference>
<dbReference type="PANTHER" id="PTHR42930">
    <property type="entry name" value="PHOSPHATE-SPECIFIC TRANSPORT SYSTEM ACCESSORY PROTEIN PHOU"/>
    <property type="match status" value="1"/>
</dbReference>
<comment type="subunit">
    <text evidence="1">Homodimer.</text>
</comment>
<keyword evidence="4" id="KW-1185">Reference proteome</keyword>
<dbReference type="RefSeq" id="WP_125578896.1">
    <property type="nucleotide sequence ID" value="NZ_JBHTOF010000067.1"/>
</dbReference>
<evidence type="ECO:0000313" key="3">
    <source>
        <dbReference type="EMBL" id="MFD1465631.1"/>
    </source>
</evidence>
<evidence type="ECO:0000259" key="2">
    <source>
        <dbReference type="Pfam" id="PF01895"/>
    </source>
</evidence>
<comment type="function">
    <text evidence="1">Plays a role in the regulation of phosphate uptake.</text>
</comment>
<dbReference type="PANTHER" id="PTHR42930:SF3">
    <property type="entry name" value="PHOSPHATE-SPECIFIC TRANSPORT SYSTEM ACCESSORY PROTEIN PHOU"/>
    <property type="match status" value="1"/>
</dbReference>
<sequence>MYELFSDELKKLQGRFMEMGVNISEQIYRSTKSFIDHDEKLATKVIEEDQRTNNEEISLEKQALEIIALQQPVATYFRIIISILKASSDMERMGDHAVGISRETIRIKKDQHTKSCEDKISGMTMLVREMLENVLDAYATLNEKNARKVATMDLQVDEYYIMIRNEINEMVKKDPETFTANYSYIEVSKLLERIGDHIVNLAEWIVYSKSGQIVELNPGKSDPDLLHKLVNEKINSKKH</sequence>
<dbReference type="Pfam" id="PF01895">
    <property type="entry name" value="PhoU"/>
    <property type="match status" value="2"/>
</dbReference>
<keyword evidence="1" id="KW-0592">Phosphate transport</keyword>
<dbReference type="Gene3D" id="1.20.58.220">
    <property type="entry name" value="Phosphate transport system protein phou homolog 2, domain 2"/>
    <property type="match status" value="1"/>
</dbReference>
<dbReference type="InterPro" id="IPR028366">
    <property type="entry name" value="PhoU"/>
</dbReference>